<dbReference type="Proteomes" id="UP000269221">
    <property type="component" value="Unassembled WGS sequence"/>
</dbReference>
<evidence type="ECO:0000313" key="16">
    <source>
        <dbReference type="Proteomes" id="UP000269221"/>
    </source>
</evidence>
<dbReference type="STRING" id="333673.A0A3M0JWA4"/>
<feature type="domain" description="Integrase-type" evidence="13">
    <location>
        <begin position="129"/>
        <end position="170"/>
    </location>
</feature>
<dbReference type="InterPro" id="IPR012337">
    <property type="entry name" value="RNaseH-like_sf"/>
</dbReference>
<dbReference type="GO" id="GO:0003964">
    <property type="term" value="F:RNA-directed DNA polymerase activity"/>
    <property type="evidence" value="ECO:0007669"/>
    <property type="project" value="UniProtKB-KW"/>
</dbReference>
<dbReference type="InterPro" id="IPR017856">
    <property type="entry name" value="Integrase-like_N"/>
</dbReference>
<keyword evidence="16" id="KW-1185">Reference proteome</keyword>
<comment type="caution">
    <text evidence="15">The sequence shown here is derived from an EMBL/GenBank/DDBJ whole genome shotgun (WGS) entry which is preliminary data.</text>
</comment>
<keyword evidence="2" id="KW-0808">Transferase</keyword>
<keyword evidence="9" id="KW-0695">RNA-directed DNA polymerase</keyword>
<reference evidence="15 16" key="1">
    <citation type="submission" date="2018-07" db="EMBL/GenBank/DDBJ databases">
        <title>A high quality draft genome assembly of the barn swallow (H. rustica rustica).</title>
        <authorList>
            <person name="Formenti G."/>
            <person name="Chiara M."/>
            <person name="Poveda L."/>
            <person name="Francoijs K.-J."/>
            <person name="Bonisoli-Alquati A."/>
            <person name="Canova L."/>
            <person name="Gianfranceschi L."/>
            <person name="Horner D.S."/>
            <person name="Saino N."/>
        </authorList>
    </citation>
    <scope>NUCLEOTIDE SEQUENCE [LARGE SCALE GENOMIC DNA]</scope>
    <source>
        <strain evidence="15">Chelidonia</strain>
        <tissue evidence="15">Blood</tissue>
    </source>
</reference>
<sequence>MMGEDQPIIGCGIHRGEEHHNLDGLLDTGTDVIIIPSALWLSHWDLQPRQDSAYVVRVVSRAENSVLREVSNPNLFSLLSKLIQLISHQEQPYYVKRVRLNTDLLGFVAEGNRRADALAAPIEMANLPDLFQQSRLRHQQFHQNVLGLAHQFHLRQDQPKAIVATCPNCQRFAVTSLASGVNPRVLNSCEVWQMDVTHVPQFSKLKYMHVCTDTFSGAIYASAHRGELTFDAQKHLMQAFSLLGIPMVLKMDNGPTYASKAFVEFLQQWAVEHKKDIPYSPTSQVIIERMHQSLKRTLEQQKGGRELISPAKALQGLVYYQLFKLLI</sequence>
<dbReference type="AlphaFoldDB" id="A0A3M0JWA4"/>
<feature type="domain" description="Peptidase A2" evidence="12">
    <location>
        <begin position="22"/>
        <end position="44"/>
    </location>
</feature>
<keyword evidence="4" id="KW-0540">Nuclease</keyword>
<protein>
    <recommendedName>
        <fullName evidence="1">RNA-directed DNA polymerase</fullName>
        <ecNumber evidence="1">2.7.7.49</ecNumber>
    </recommendedName>
</protein>
<evidence type="ECO:0000256" key="9">
    <source>
        <dbReference type="ARBA" id="ARBA00022918"/>
    </source>
</evidence>
<dbReference type="PROSITE" id="PS00141">
    <property type="entry name" value="ASP_PROTEASE"/>
    <property type="match status" value="1"/>
</dbReference>
<evidence type="ECO:0000256" key="7">
    <source>
        <dbReference type="ARBA" id="ARBA00022801"/>
    </source>
</evidence>
<dbReference type="GO" id="GO:0015074">
    <property type="term" value="P:DNA integration"/>
    <property type="evidence" value="ECO:0007669"/>
    <property type="project" value="InterPro"/>
</dbReference>
<dbReference type="PROSITE" id="PS50876">
    <property type="entry name" value="ZF_INTEGRASE"/>
    <property type="match status" value="1"/>
</dbReference>
<dbReference type="EC" id="2.7.7.49" evidence="1"/>
<dbReference type="InterPro" id="IPR001969">
    <property type="entry name" value="Aspartic_peptidase_AS"/>
</dbReference>
<dbReference type="Pfam" id="PF02022">
    <property type="entry name" value="Integrase_Zn"/>
    <property type="match status" value="1"/>
</dbReference>
<dbReference type="EMBL" id="QRBI01000131">
    <property type="protein sequence ID" value="RMC03070.1"/>
    <property type="molecule type" value="Genomic_DNA"/>
</dbReference>
<keyword evidence="6" id="KW-0255">Endonuclease</keyword>
<dbReference type="InterPro" id="IPR003308">
    <property type="entry name" value="Integrase_Zn-bd_dom_N"/>
</dbReference>
<dbReference type="InterPro" id="IPR036397">
    <property type="entry name" value="RNaseH_sf"/>
</dbReference>
<dbReference type="Pfam" id="PF00665">
    <property type="entry name" value="rve"/>
    <property type="match status" value="1"/>
</dbReference>
<evidence type="ECO:0000256" key="10">
    <source>
        <dbReference type="ARBA" id="ARBA00023268"/>
    </source>
</evidence>
<keyword evidence="5" id="KW-0479">Metal-binding</keyword>
<evidence type="ECO:0000256" key="8">
    <source>
        <dbReference type="ARBA" id="ARBA00022833"/>
    </source>
</evidence>
<dbReference type="SUPFAM" id="SSF53098">
    <property type="entry name" value="Ribonuclease H-like"/>
    <property type="match status" value="1"/>
</dbReference>
<dbReference type="Gene3D" id="1.10.10.200">
    <property type="match status" value="1"/>
</dbReference>
<dbReference type="OrthoDB" id="9386368at2759"/>
<dbReference type="GO" id="GO:0004190">
    <property type="term" value="F:aspartic-type endopeptidase activity"/>
    <property type="evidence" value="ECO:0007669"/>
    <property type="project" value="InterPro"/>
</dbReference>
<dbReference type="GO" id="GO:0004519">
    <property type="term" value="F:endonuclease activity"/>
    <property type="evidence" value="ECO:0007669"/>
    <property type="project" value="UniProtKB-KW"/>
</dbReference>
<dbReference type="Gene3D" id="3.30.420.10">
    <property type="entry name" value="Ribonuclease H-like superfamily/Ribonuclease H"/>
    <property type="match status" value="1"/>
</dbReference>
<keyword evidence="3" id="KW-0548">Nucleotidyltransferase</keyword>
<evidence type="ECO:0000313" key="15">
    <source>
        <dbReference type="EMBL" id="RMC03070.1"/>
    </source>
</evidence>
<evidence type="ECO:0000256" key="3">
    <source>
        <dbReference type="ARBA" id="ARBA00022695"/>
    </source>
</evidence>
<evidence type="ECO:0000259" key="13">
    <source>
        <dbReference type="PROSITE" id="PS50876"/>
    </source>
</evidence>
<evidence type="ECO:0000259" key="14">
    <source>
        <dbReference type="PROSITE" id="PS50994"/>
    </source>
</evidence>
<evidence type="ECO:0000256" key="6">
    <source>
        <dbReference type="ARBA" id="ARBA00022759"/>
    </source>
</evidence>
<keyword evidence="11" id="KW-0863">Zinc-finger</keyword>
<evidence type="ECO:0000256" key="1">
    <source>
        <dbReference type="ARBA" id="ARBA00012493"/>
    </source>
</evidence>
<evidence type="ECO:0000259" key="12">
    <source>
        <dbReference type="PROSITE" id="PS50175"/>
    </source>
</evidence>
<evidence type="ECO:0000256" key="11">
    <source>
        <dbReference type="PROSITE-ProRule" id="PRU00450"/>
    </source>
</evidence>
<name>A0A3M0JWA4_HIRRU</name>
<dbReference type="InterPro" id="IPR001584">
    <property type="entry name" value="Integrase_cat-core"/>
</dbReference>
<dbReference type="Gene3D" id="2.40.70.10">
    <property type="entry name" value="Acid Proteases"/>
    <property type="match status" value="1"/>
</dbReference>
<dbReference type="PANTHER" id="PTHR41694">
    <property type="entry name" value="ENDOGENOUS RETROVIRUS GROUP K MEMBER POL PROTEIN"/>
    <property type="match status" value="1"/>
</dbReference>
<keyword evidence="7" id="KW-0378">Hydrolase</keyword>
<evidence type="ECO:0000256" key="4">
    <source>
        <dbReference type="ARBA" id="ARBA00022722"/>
    </source>
</evidence>
<dbReference type="InterPro" id="IPR021109">
    <property type="entry name" value="Peptidase_aspartic_dom_sf"/>
</dbReference>
<feature type="domain" description="Integrase catalytic" evidence="14">
    <location>
        <begin position="179"/>
        <end position="327"/>
    </location>
</feature>
<dbReference type="GO" id="GO:0008270">
    <property type="term" value="F:zinc ion binding"/>
    <property type="evidence" value="ECO:0007669"/>
    <property type="project" value="UniProtKB-KW"/>
</dbReference>
<gene>
    <name evidence="15" type="ORF">DUI87_20263</name>
</gene>
<dbReference type="PROSITE" id="PS50175">
    <property type="entry name" value="ASP_PROT_RETROV"/>
    <property type="match status" value="1"/>
</dbReference>
<proteinExistence type="predicted"/>
<dbReference type="PANTHER" id="PTHR41694:SF4">
    <property type="entry name" value="ENDOGENOUS RETROVIRUS GROUP K MEMBER 10 POL PROTEIN-RELATED"/>
    <property type="match status" value="1"/>
</dbReference>
<dbReference type="GO" id="GO:0035613">
    <property type="term" value="F:RNA stem-loop binding"/>
    <property type="evidence" value="ECO:0007669"/>
    <property type="project" value="TreeGrafter"/>
</dbReference>
<evidence type="ECO:0000256" key="5">
    <source>
        <dbReference type="ARBA" id="ARBA00022723"/>
    </source>
</evidence>
<evidence type="ECO:0000256" key="2">
    <source>
        <dbReference type="ARBA" id="ARBA00022679"/>
    </source>
</evidence>
<keyword evidence="10" id="KW-0511">Multifunctional enzyme</keyword>
<dbReference type="PROSITE" id="PS50994">
    <property type="entry name" value="INTEGRASE"/>
    <property type="match status" value="1"/>
</dbReference>
<organism evidence="15 16">
    <name type="scientific">Hirundo rustica rustica</name>
    <dbReference type="NCBI Taxonomy" id="333673"/>
    <lineage>
        <taxon>Eukaryota</taxon>
        <taxon>Metazoa</taxon>
        <taxon>Chordata</taxon>
        <taxon>Craniata</taxon>
        <taxon>Vertebrata</taxon>
        <taxon>Euteleostomi</taxon>
        <taxon>Archelosauria</taxon>
        <taxon>Archosauria</taxon>
        <taxon>Dinosauria</taxon>
        <taxon>Saurischia</taxon>
        <taxon>Theropoda</taxon>
        <taxon>Coelurosauria</taxon>
        <taxon>Aves</taxon>
        <taxon>Neognathae</taxon>
        <taxon>Neoaves</taxon>
        <taxon>Telluraves</taxon>
        <taxon>Australaves</taxon>
        <taxon>Passeriformes</taxon>
        <taxon>Sylvioidea</taxon>
        <taxon>Hirundinidae</taxon>
        <taxon>Hirundo</taxon>
    </lineage>
</organism>
<keyword evidence="8" id="KW-0862">Zinc</keyword>
<accession>A0A3M0JWA4</accession>
<dbReference type="SUPFAM" id="SSF46919">
    <property type="entry name" value="N-terminal Zn binding domain of HIV integrase"/>
    <property type="match status" value="1"/>
</dbReference>
<dbReference type="InterPro" id="IPR001995">
    <property type="entry name" value="Peptidase_A2_cat"/>
</dbReference>
<dbReference type="GO" id="GO:0006508">
    <property type="term" value="P:proteolysis"/>
    <property type="evidence" value="ECO:0007669"/>
    <property type="project" value="InterPro"/>
</dbReference>